<dbReference type="EMBL" id="UINC01008226">
    <property type="protein sequence ID" value="SVA37067.1"/>
    <property type="molecule type" value="Genomic_DNA"/>
</dbReference>
<proteinExistence type="predicted"/>
<protein>
    <submittedName>
        <fullName evidence="1">Uncharacterized protein</fullName>
    </submittedName>
</protein>
<name>A0A381VBL5_9ZZZZ</name>
<organism evidence="1">
    <name type="scientific">marine metagenome</name>
    <dbReference type="NCBI Taxonomy" id="408172"/>
    <lineage>
        <taxon>unclassified sequences</taxon>
        <taxon>metagenomes</taxon>
        <taxon>ecological metagenomes</taxon>
    </lineage>
</organism>
<sequence length="88" mass="9338">VTTVKVGYIAPYQHNGTLKALHGPGHAYSQPATTLSPPCQVNRPTGTVSVWADGEVGLPARIMPEPHPQLLQHAVVKPPGSQMPDLRA</sequence>
<gene>
    <name evidence="1" type="ORF">METZ01_LOCUS89921</name>
</gene>
<feature type="non-terminal residue" evidence="1">
    <location>
        <position position="1"/>
    </location>
</feature>
<dbReference type="AlphaFoldDB" id="A0A381VBL5"/>
<evidence type="ECO:0000313" key="1">
    <source>
        <dbReference type="EMBL" id="SVA37067.1"/>
    </source>
</evidence>
<reference evidence="1" key="1">
    <citation type="submission" date="2018-05" db="EMBL/GenBank/DDBJ databases">
        <authorList>
            <person name="Lanie J.A."/>
            <person name="Ng W.-L."/>
            <person name="Kazmierczak K.M."/>
            <person name="Andrzejewski T.M."/>
            <person name="Davidsen T.M."/>
            <person name="Wayne K.J."/>
            <person name="Tettelin H."/>
            <person name="Glass J.I."/>
            <person name="Rusch D."/>
            <person name="Podicherti R."/>
            <person name="Tsui H.-C.T."/>
            <person name="Winkler M.E."/>
        </authorList>
    </citation>
    <scope>NUCLEOTIDE SEQUENCE</scope>
</reference>
<accession>A0A381VBL5</accession>